<dbReference type="Proteomes" id="UP000644010">
    <property type="component" value="Unassembled WGS sequence"/>
</dbReference>
<reference evidence="1 2" key="1">
    <citation type="submission" date="2020-08" db="EMBL/GenBank/DDBJ databases">
        <title>Genome public.</title>
        <authorList>
            <person name="Liu C."/>
            <person name="Sun Q."/>
        </authorList>
    </citation>
    <scope>NUCLEOTIDE SEQUENCE [LARGE SCALE GENOMIC DNA]</scope>
    <source>
        <strain evidence="1 2">BX2</strain>
    </source>
</reference>
<protein>
    <recommendedName>
        <fullName evidence="3">DUF4276 family protein</fullName>
    </recommendedName>
</protein>
<proteinExistence type="predicted"/>
<dbReference type="Pfam" id="PF11536">
    <property type="entry name" value="DUF3226"/>
    <property type="match status" value="1"/>
</dbReference>
<keyword evidence="2" id="KW-1185">Reference proteome</keyword>
<sequence length="209" mass="24179">METPTSLLLVEGRSEENAIREFYKQWKIDLNFDISSEGSITKLKTSFKMHLKSSNILRKLWVIIDADTSYACAWQSIRDILERSGKYNPPLQLCPNGLILTPIDENDLVVGVWIMPNNQEVGMLEDFMMGIIPEDNMLLHEAETVLTNLEKKNIQKYKNVHRAKAKLHTWLAWHDEPGDSVNVAIRKHLFSQDKELVIAFKAWLMELNK</sequence>
<gene>
    <name evidence="1" type="ORF">H8S77_09745</name>
</gene>
<name>A0ABR7E089_9BACT</name>
<organism evidence="1 2">
    <name type="scientific">Parabacteroides segnis</name>
    <dbReference type="NCBI Taxonomy" id="2763058"/>
    <lineage>
        <taxon>Bacteria</taxon>
        <taxon>Pseudomonadati</taxon>
        <taxon>Bacteroidota</taxon>
        <taxon>Bacteroidia</taxon>
        <taxon>Bacteroidales</taxon>
        <taxon>Tannerellaceae</taxon>
        <taxon>Parabacteroides</taxon>
    </lineage>
</organism>
<dbReference type="InterPro" id="IPR024508">
    <property type="entry name" value="DUF3226"/>
</dbReference>
<dbReference type="EMBL" id="JACOOI010000008">
    <property type="protein sequence ID" value="MBC5643167.1"/>
    <property type="molecule type" value="Genomic_DNA"/>
</dbReference>
<comment type="caution">
    <text evidence="1">The sequence shown here is derived from an EMBL/GenBank/DDBJ whole genome shotgun (WGS) entry which is preliminary data.</text>
</comment>
<accession>A0ABR7E089</accession>
<dbReference type="RefSeq" id="WP_186959256.1">
    <property type="nucleotide sequence ID" value="NZ_JACOOI010000008.1"/>
</dbReference>
<evidence type="ECO:0008006" key="3">
    <source>
        <dbReference type="Google" id="ProtNLM"/>
    </source>
</evidence>
<evidence type="ECO:0000313" key="2">
    <source>
        <dbReference type="Proteomes" id="UP000644010"/>
    </source>
</evidence>
<evidence type="ECO:0000313" key="1">
    <source>
        <dbReference type="EMBL" id="MBC5643167.1"/>
    </source>
</evidence>